<evidence type="ECO:0000313" key="2">
    <source>
        <dbReference type="EMBL" id="EGQ73137.1"/>
    </source>
</evidence>
<accession>F9ES45</accession>
<dbReference type="PATRIC" id="fig|997347.4.peg.2386"/>
<proteinExistence type="predicted"/>
<sequence>MREVARLRDDKEKLSKLIIELSIIIFLITTITYSILIFLYFMEKY</sequence>
<dbReference type="EMBL" id="AFQD01000737">
    <property type="protein sequence ID" value="EGQ73137.1"/>
    <property type="molecule type" value="Genomic_DNA"/>
</dbReference>
<keyword evidence="3" id="KW-1185">Reference proteome</keyword>
<dbReference type="HOGENOM" id="CLU_3200190_0_0_0"/>
<keyword evidence="1" id="KW-0812">Transmembrane</keyword>
<evidence type="ECO:0000256" key="1">
    <source>
        <dbReference type="SAM" id="Phobius"/>
    </source>
</evidence>
<organism evidence="2 3">
    <name type="scientific">Fusobacterium animalis ATCC 51191</name>
    <dbReference type="NCBI Taxonomy" id="997347"/>
    <lineage>
        <taxon>Bacteria</taxon>
        <taxon>Fusobacteriati</taxon>
        <taxon>Fusobacteriota</taxon>
        <taxon>Fusobacteriia</taxon>
        <taxon>Fusobacteriales</taxon>
        <taxon>Fusobacteriaceae</taxon>
        <taxon>Fusobacterium</taxon>
    </lineage>
</organism>
<comment type="caution">
    <text evidence="2">The sequence shown here is derived from an EMBL/GenBank/DDBJ whole genome shotgun (WGS) entry which is preliminary data.</text>
</comment>
<protein>
    <submittedName>
        <fullName evidence="2">Uncharacterized protein</fullName>
    </submittedName>
</protein>
<evidence type="ECO:0000313" key="3">
    <source>
        <dbReference type="Proteomes" id="UP000005392"/>
    </source>
</evidence>
<reference evidence="2 3" key="1">
    <citation type="submission" date="2011-05" db="EMBL/GenBank/DDBJ databases">
        <authorList>
            <person name="Muzny D."/>
            <person name="Qin X."/>
            <person name="Deng J."/>
            <person name="Jiang H."/>
            <person name="Liu Y."/>
            <person name="Qu J."/>
            <person name="Song X.-Z."/>
            <person name="Zhang L."/>
            <person name="Thornton R."/>
            <person name="Coyle M."/>
            <person name="Francisco L."/>
            <person name="Jackson L."/>
            <person name="Javaid M."/>
            <person name="Korchina V."/>
            <person name="Kovar C."/>
            <person name="Mata R."/>
            <person name="Mathew T."/>
            <person name="Ngo R."/>
            <person name="Nguyen L."/>
            <person name="Nguyen N."/>
            <person name="Okwuonu G."/>
            <person name="Ongeri F."/>
            <person name="Pham C."/>
            <person name="Simmons D."/>
            <person name="Wilczek-Boney K."/>
            <person name="Hale W."/>
            <person name="Jakkamsetti A."/>
            <person name="Pham P."/>
            <person name="Ruth R."/>
            <person name="San Lucas F."/>
            <person name="Warren J."/>
            <person name="Zhang J."/>
            <person name="Zhao Z."/>
            <person name="Zhou C."/>
            <person name="Zhu D."/>
            <person name="Lee S."/>
            <person name="Bess C."/>
            <person name="Blankenburg K."/>
            <person name="Forbes L."/>
            <person name="Fu Q."/>
            <person name="Gubbala S."/>
            <person name="Hirani K."/>
            <person name="Jayaseelan J.C."/>
            <person name="Lara F."/>
            <person name="Munidasa M."/>
            <person name="Palculict T."/>
            <person name="Patil S."/>
            <person name="Pu L.-L."/>
            <person name="Saada N."/>
            <person name="Tang L."/>
            <person name="Weissenberger G."/>
            <person name="Zhu Y."/>
            <person name="Hemphill L."/>
            <person name="Shang Y."/>
            <person name="Youmans B."/>
            <person name="Ayvaz T."/>
            <person name="Ross M."/>
            <person name="Santibanez J."/>
            <person name="Aqrawi P."/>
            <person name="Gross S."/>
            <person name="Joshi V."/>
            <person name="Fowler G."/>
            <person name="Nazareth L."/>
            <person name="Reid J."/>
            <person name="Worley K."/>
            <person name="Petrosino J."/>
            <person name="Highlander S."/>
            <person name="Gibbs R."/>
        </authorList>
    </citation>
    <scope>NUCLEOTIDE SEQUENCE [LARGE SCALE GENOMIC DNA]</scope>
    <source>
        <strain evidence="2 3">ATCC 51191</strain>
    </source>
</reference>
<dbReference type="Proteomes" id="UP000005392">
    <property type="component" value="Unassembled WGS sequence"/>
</dbReference>
<keyword evidence="1" id="KW-0472">Membrane</keyword>
<feature type="transmembrane region" description="Helical" evidence="1">
    <location>
        <begin position="21"/>
        <end position="42"/>
    </location>
</feature>
<gene>
    <name evidence="2" type="ORF">HMPREF9094_2750</name>
</gene>
<dbReference type="AlphaFoldDB" id="F9ES45"/>
<keyword evidence="1" id="KW-1133">Transmembrane helix</keyword>
<name>F9ES45_9FUSO</name>